<name>A0A1L7CIX4_CORFL</name>
<dbReference type="InterPro" id="IPR045861">
    <property type="entry name" value="CorA_cytoplasmic_dom"/>
</dbReference>
<keyword evidence="7 8" id="KW-0472">Membrane</keyword>
<dbReference type="EMBL" id="BJNB01000051">
    <property type="protein sequence ID" value="GEB98766.1"/>
    <property type="molecule type" value="Genomic_DNA"/>
</dbReference>
<gene>
    <name evidence="10" type="ORF">CFL01nite_22610</name>
    <name evidence="9" type="ORF">CFLV_00285</name>
</gene>
<dbReference type="Gene3D" id="3.30.460.20">
    <property type="entry name" value="CorA soluble domain-like"/>
    <property type="match status" value="1"/>
</dbReference>
<dbReference type="EMBL" id="CP009246">
    <property type="protein sequence ID" value="APT85802.1"/>
    <property type="molecule type" value="Genomic_DNA"/>
</dbReference>
<dbReference type="GeneID" id="82879173"/>
<dbReference type="SUPFAM" id="SSF143865">
    <property type="entry name" value="CorA soluble domain-like"/>
    <property type="match status" value="1"/>
</dbReference>
<evidence type="ECO:0000256" key="8">
    <source>
        <dbReference type="SAM" id="Phobius"/>
    </source>
</evidence>
<keyword evidence="3" id="KW-0813">Transport</keyword>
<keyword evidence="11" id="KW-1185">Reference proteome</keyword>
<dbReference type="CDD" id="cd12822">
    <property type="entry name" value="TmCorA-like"/>
    <property type="match status" value="1"/>
</dbReference>
<evidence type="ECO:0000313" key="12">
    <source>
        <dbReference type="Proteomes" id="UP000315353"/>
    </source>
</evidence>
<evidence type="ECO:0000313" key="10">
    <source>
        <dbReference type="EMBL" id="GEB98766.1"/>
    </source>
</evidence>
<keyword evidence="5 8" id="KW-0812">Transmembrane</keyword>
<reference evidence="10 12" key="2">
    <citation type="submission" date="2019-06" db="EMBL/GenBank/DDBJ databases">
        <title>Whole genome shotgun sequence of Corynebacterium flavescens NBRC 14136.</title>
        <authorList>
            <person name="Hosoyama A."/>
            <person name="Uohara A."/>
            <person name="Ohji S."/>
            <person name="Ichikawa N."/>
        </authorList>
    </citation>
    <scope>NUCLEOTIDE SEQUENCE [LARGE SCALE GENOMIC DNA]</scope>
    <source>
        <strain evidence="10 12">NBRC 14136</strain>
    </source>
</reference>
<evidence type="ECO:0000313" key="9">
    <source>
        <dbReference type="EMBL" id="APT85802.1"/>
    </source>
</evidence>
<dbReference type="PANTHER" id="PTHR46494">
    <property type="entry name" value="CORA FAMILY METAL ION TRANSPORTER (EUROFUNG)"/>
    <property type="match status" value="1"/>
</dbReference>
<dbReference type="GO" id="GO:0015087">
    <property type="term" value="F:cobalt ion transmembrane transporter activity"/>
    <property type="evidence" value="ECO:0007669"/>
    <property type="project" value="TreeGrafter"/>
</dbReference>
<feature type="transmembrane region" description="Helical" evidence="8">
    <location>
        <begin position="269"/>
        <end position="287"/>
    </location>
</feature>
<dbReference type="InterPro" id="IPR002523">
    <property type="entry name" value="MgTranspt_CorA/ZnTranspt_ZntB"/>
</dbReference>
<dbReference type="SUPFAM" id="SSF144083">
    <property type="entry name" value="Magnesium transport protein CorA, transmembrane region"/>
    <property type="match status" value="1"/>
</dbReference>
<dbReference type="KEGG" id="cfc:CFLV_00285"/>
<dbReference type="GO" id="GO:0050897">
    <property type="term" value="F:cobalt ion binding"/>
    <property type="evidence" value="ECO:0007669"/>
    <property type="project" value="TreeGrafter"/>
</dbReference>
<dbReference type="AlphaFoldDB" id="A0A1L7CIX4"/>
<evidence type="ECO:0000313" key="11">
    <source>
        <dbReference type="Proteomes" id="UP000185479"/>
    </source>
</evidence>
<dbReference type="GO" id="GO:0005886">
    <property type="term" value="C:plasma membrane"/>
    <property type="evidence" value="ECO:0007669"/>
    <property type="project" value="UniProtKB-SubCell"/>
</dbReference>
<sequence>MRITTRQYRDGSVEDSDFPLADLSERLKDDTVTIWVDLDDVDSVILDEIAEELHLHPLAVEDVLSFKERAKMVRYPTHLFLTLYAVRAPETDTSHMERREISAFVTHNAVVTVRRGGAFDIDRARTSWEAQSSLLDEGVVSILWAIIDLTVDSHFDAIQTLDERLSELEEELFDDTSADDSIRHNAYRLHKHVLTLHRLALPTREIVTAILNRSQPPLPAVIIPYFQDVYDHTLRVTDWSDTLRDLVSTVIDTNLSIQSNNMNLVMKKLSGWAAIIAVPTLITGYFGMNVPFPTAGEPIGALISAALVSVTSVFLYIMFKRNNWL</sequence>
<evidence type="ECO:0000256" key="3">
    <source>
        <dbReference type="ARBA" id="ARBA00022448"/>
    </source>
</evidence>
<dbReference type="OrthoDB" id="9803416at2"/>
<dbReference type="Pfam" id="PF01544">
    <property type="entry name" value="CorA"/>
    <property type="match status" value="1"/>
</dbReference>
<organism evidence="9 11">
    <name type="scientific">Corynebacterium flavescens</name>
    <dbReference type="NCBI Taxonomy" id="28028"/>
    <lineage>
        <taxon>Bacteria</taxon>
        <taxon>Bacillati</taxon>
        <taxon>Actinomycetota</taxon>
        <taxon>Actinomycetes</taxon>
        <taxon>Mycobacteriales</taxon>
        <taxon>Corynebacteriaceae</taxon>
        <taxon>Corynebacterium</taxon>
    </lineage>
</organism>
<keyword evidence="4" id="KW-1003">Cell membrane</keyword>
<accession>A0A1L7CIX4</accession>
<dbReference type="PANTHER" id="PTHR46494:SF1">
    <property type="entry name" value="CORA FAMILY METAL ION TRANSPORTER (EUROFUNG)"/>
    <property type="match status" value="1"/>
</dbReference>
<comment type="similarity">
    <text evidence="2">Belongs to the CorA metal ion transporter (MIT) (TC 1.A.35) family.</text>
</comment>
<dbReference type="Proteomes" id="UP000185479">
    <property type="component" value="Chromosome"/>
</dbReference>
<evidence type="ECO:0000256" key="5">
    <source>
        <dbReference type="ARBA" id="ARBA00022692"/>
    </source>
</evidence>
<dbReference type="InterPro" id="IPR045863">
    <property type="entry name" value="CorA_TM1_TM2"/>
</dbReference>
<dbReference type="Proteomes" id="UP000315353">
    <property type="component" value="Unassembled WGS sequence"/>
</dbReference>
<dbReference type="RefSeq" id="WP_075728811.1">
    <property type="nucleotide sequence ID" value="NZ_BJNB01000051.1"/>
</dbReference>
<dbReference type="GO" id="GO:0015095">
    <property type="term" value="F:magnesium ion transmembrane transporter activity"/>
    <property type="evidence" value="ECO:0007669"/>
    <property type="project" value="TreeGrafter"/>
</dbReference>
<reference evidence="9 11" key="1">
    <citation type="submission" date="2014-08" db="EMBL/GenBank/DDBJ databases">
        <title>Complete genome sequence of Corynebacterium flavescens OJ8(T)(=DSM 20296(T)), isolated from cheese.</title>
        <authorList>
            <person name="Ruckert C."/>
            <person name="Albersmeier A."/>
            <person name="Winkler A."/>
            <person name="Kalinowski J."/>
        </authorList>
    </citation>
    <scope>NUCLEOTIDE SEQUENCE [LARGE SCALE GENOMIC DNA]</scope>
    <source>
        <strain evidence="9 11">OJ8</strain>
    </source>
</reference>
<proteinExistence type="inferred from homology"/>
<protein>
    <submittedName>
        <fullName evidence="10">Magnesium transporter CorA</fullName>
    </submittedName>
</protein>
<feature type="transmembrane region" description="Helical" evidence="8">
    <location>
        <begin position="299"/>
        <end position="319"/>
    </location>
</feature>
<comment type="subcellular location">
    <subcellularLocation>
        <location evidence="1">Cell membrane</location>
        <topology evidence="1">Multi-pass membrane protein</topology>
    </subcellularLocation>
</comment>
<dbReference type="GO" id="GO:0000287">
    <property type="term" value="F:magnesium ion binding"/>
    <property type="evidence" value="ECO:0007669"/>
    <property type="project" value="TreeGrafter"/>
</dbReference>
<evidence type="ECO:0000256" key="2">
    <source>
        <dbReference type="ARBA" id="ARBA00009765"/>
    </source>
</evidence>
<evidence type="ECO:0000256" key="1">
    <source>
        <dbReference type="ARBA" id="ARBA00004651"/>
    </source>
</evidence>
<evidence type="ECO:0000256" key="6">
    <source>
        <dbReference type="ARBA" id="ARBA00022989"/>
    </source>
</evidence>
<evidence type="ECO:0000256" key="7">
    <source>
        <dbReference type="ARBA" id="ARBA00023136"/>
    </source>
</evidence>
<dbReference type="Gene3D" id="1.20.58.340">
    <property type="entry name" value="Magnesium transport protein CorA, transmembrane region"/>
    <property type="match status" value="2"/>
</dbReference>
<keyword evidence="6 8" id="KW-1133">Transmembrane helix</keyword>
<evidence type="ECO:0000256" key="4">
    <source>
        <dbReference type="ARBA" id="ARBA00022475"/>
    </source>
</evidence>